<keyword evidence="2" id="KW-1185">Reference proteome</keyword>
<dbReference type="EMBL" id="PYGF01000003">
    <property type="protein sequence ID" value="PSL05722.1"/>
    <property type="molecule type" value="Genomic_DNA"/>
</dbReference>
<organism evidence="1 2">
    <name type="scientific">Cecembia rubra</name>
    <dbReference type="NCBI Taxonomy" id="1485585"/>
    <lineage>
        <taxon>Bacteria</taxon>
        <taxon>Pseudomonadati</taxon>
        <taxon>Bacteroidota</taxon>
        <taxon>Cytophagia</taxon>
        <taxon>Cytophagales</taxon>
        <taxon>Cyclobacteriaceae</taxon>
        <taxon>Cecembia</taxon>
    </lineage>
</organism>
<dbReference type="OrthoDB" id="961309at2"/>
<evidence type="ECO:0000313" key="2">
    <source>
        <dbReference type="Proteomes" id="UP000240708"/>
    </source>
</evidence>
<comment type="caution">
    <text evidence="1">The sequence shown here is derived from an EMBL/GenBank/DDBJ whole genome shotgun (WGS) entry which is preliminary data.</text>
</comment>
<protein>
    <submittedName>
        <fullName evidence="1">Uncharacterized protein UPF0158</fullName>
    </submittedName>
</protein>
<gene>
    <name evidence="1" type="ORF">CLV48_103237</name>
</gene>
<dbReference type="Pfam" id="PF03682">
    <property type="entry name" value="UPF0158"/>
    <property type="match status" value="1"/>
</dbReference>
<sequence length="146" mass="17498">MLTLSEKEVDKIAAQLLKGMICFYQLDKKKIHHLPDDEDYFNYDLTPEEEDVLDEIDDNPDNFAEFTKMEPAQEHQMMENFAERIVKERNFQDELFNALSKPKAATAFKFLIDSSGKYNDKWVEYRMQRYKDWVKEQVDSFNYAEE</sequence>
<dbReference type="InterPro" id="IPR005361">
    <property type="entry name" value="UPF0158"/>
</dbReference>
<dbReference type="AlphaFoldDB" id="A0A2P8E8B2"/>
<dbReference type="Proteomes" id="UP000240708">
    <property type="component" value="Unassembled WGS sequence"/>
</dbReference>
<evidence type="ECO:0000313" key="1">
    <source>
        <dbReference type="EMBL" id="PSL05722.1"/>
    </source>
</evidence>
<dbReference type="RefSeq" id="WP_106566768.1">
    <property type="nucleotide sequence ID" value="NZ_JAUVYL010000005.1"/>
</dbReference>
<reference evidence="1 2" key="1">
    <citation type="submission" date="2018-03" db="EMBL/GenBank/DDBJ databases">
        <title>Genomic Encyclopedia of Archaeal and Bacterial Type Strains, Phase II (KMG-II): from individual species to whole genera.</title>
        <authorList>
            <person name="Goeker M."/>
        </authorList>
    </citation>
    <scope>NUCLEOTIDE SEQUENCE [LARGE SCALE GENOMIC DNA]</scope>
    <source>
        <strain evidence="1 2">DSM 28057</strain>
    </source>
</reference>
<name>A0A2P8E8B2_9BACT</name>
<proteinExistence type="predicted"/>
<accession>A0A2P8E8B2</accession>